<organism evidence="4 5">
    <name type="scientific">Malassezia pachydermatis</name>
    <dbReference type="NCBI Taxonomy" id="77020"/>
    <lineage>
        <taxon>Eukaryota</taxon>
        <taxon>Fungi</taxon>
        <taxon>Dikarya</taxon>
        <taxon>Basidiomycota</taxon>
        <taxon>Ustilaginomycotina</taxon>
        <taxon>Malasseziomycetes</taxon>
        <taxon>Malasseziales</taxon>
        <taxon>Malasseziaceae</taxon>
        <taxon>Malassezia</taxon>
    </lineage>
</organism>
<comment type="caution">
    <text evidence="4">The sequence shown here is derived from an EMBL/GenBank/DDBJ whole genome shotgun (WGS) entry which is preliminary data.</text>
</comment>
<dbReference type="PANTHER" id="PTHR28077">
    <property type="entry name" value="INOSITOL PHOSPHORYLCERAMIDE SYNTHASE REGULATORY SUBUNIT KEI1"/>
    <property type="match status" value="1"/>
</dbReference>
<dbReference type="RefSeq" id="XP_017991314.1">
    <property type="nucleotide sequence ID" value="XM_018136499.1"/>
</dbReference>
<dbReference type="InterPro" id="IPR002836">
    <property type="entry name" value="PDCD5-like"/>
</dbReference>
<evidence type="ECO:0000313" key="5">
    <source>
        <dbReference type="Proteomes" id="UP000037751"/>
    </source>
</evidence>
<dbReference type="GO" id="GO:0000139">
    <property type="term" value="C:Golgi membrane"/>
    <property type="evidence" value="ECO:0007669"/>
    <property type="project" value="TreeGrafter"/>
</dbReference>
<evidence type="ECO:0000256" key="3">
    <source>
        <dbReference type="SAM" id="Phobius"/>
    </source>
</evidence>
<sequence>MSDPELEAIRRARLAELRGNAPGGMNGGPAMPTSLPSGMNASSLTGGDAEKDEKRAQQEEMKRQLLTQILDTEARERLSRIALVKPQKAGAISDILVQMARTGQVRQRVTEDQLISLLDQVDQANTQESTGKITVRASTHLPCSMPQPHLRLPKSSWTRYVTSFAGFMDIKVGSQIVSLFSLFNKIAGVYGIIAVFQGGTLSQLSLYMYSIATIPIYIWGLKAISDERHKRALRYAHFYLLDHFLSTAWTIMFSVWWYHYATHDGRPVTNSDHQAGLMALIESLEAQYRTPEEMATLRHKDIDINTPEGLAESASRTQQAHETWESERGFAAGVLVAGWLIKIYFALVLYAYSLHLRHGTYWMLPLSKSRRANAVHASHYHMVPHETDEVALPDEPHETGKSMPSSV</sequence>
<dbReference type="InterPro" id="IPR013862">
    <property type="entry name" value="Kei1"/>
</dbReference>
<dbReference type="OrthoDB" id="3338076at2759"/>
<comment type="similarity">
    <text evidence="1">Belongs to the PDCD5 family.</text>
</comment>
<dbReference type="Proteomes" id="UP000037751">
    <property type="component" value="Unassembled WGS sequence"/>
</dbReference>
<keyword evidence="3" id="KW-1133">Transmembrane helix</keyword>
<dbReference type="InterPro" id="IPR036883">
    <property type="entry name" value="PDCD5-like_sf"/>
</dbReference>
<dbReference type="SUPFAM" id="SSF46950">
    <property type="entry name" value="Double-stranded DNA-binding domain"/>
    <property type="match status" value="1"/>
</dbReference>
<evidence type="ECO:0000313" key="4">
    <source>
        <dbReference type="EMBL" id="KOS13682.1"/>
    </source>
</evidence>
<feature type="transmembrane region" description="Helical" evidence="3">
    <location>
        <begin position="176"/>
        <end position="198"/>
    </location>
</feature>
<dbReference type="GO" id="GO:0070917">
    <property type="term" value="F:inositol phosphoceramide synthase regulator activity"/>
    <property type="evidence" value="ECO:0007669"/>
    <property type="project" value="InterPro"/>
</dbReference>
<proteinExistence type="inferred from homology"/>
<evidence type="ECO:0000256" key="2">
    <source>
        <dbReference type="SAM" id="MobiDB-lite"/>
    </source>
</evidence>
<protein>
    <submittedName>
        <fullName evidence="4">Uncharacterized protein</fullName>
    </submittedName>
</protein>
<dbReference type="GeneID" id="28728374"/>
<evidence type="ECO:0000256" key="1">
    <source>
        <dbReference type="ARBA" id="ARBA00010490"/>
    </source>
</evidence>
<feature type="transmembrane region" description="Helical" evidence="3">
    <location>
        <begin position="204"/>
        <end position="224"/>
    </location>
</feature>
<dbReference type="PANTHER" id="PTHR28077:SF1">
    <property type="entry name" value="INOSITOL PHOSPHORYLCERAMIDE SYNTHASE REGULATORY SUBUNIT KEI1"/>
    <property type="match status" value="1"/>
</dbReference>
<keyword evidence="5" id="KW-1185">Reference proteome</keyword>
<dbReference type="EMBL" id="LGAV01000005">
    <property type="protein sequence ID" value="KOS13682.1"/>
    <property type="molecule type" value="Genomic_DNA"/>
</dbReference>
<reference evidence="4 5" key="1">
    <citation type="submission" date="2015-07" db="EMBL/GenBank/DDBJ databases">
        <title>Draft Genome Sequence of Malassezia furfur CBS1878 and Malassezia pachydermatis CBS1879.</title>
        <authorList>
            <person name="Triana S."/>
            <person name="Ohm R."/>
            <person name="Gonzalez A."/>
            <person name="DeCock H."/>
            <person name="Restrepo S."/>
            <person name="Celis A."/>
        </authorList>
    </citation>
    <scope>NUCLEOTIDE SEQUENCE [LARGE SCALE GENOMIC DNA]</scope>
    <source>
        <strain evidence="4 5">CBS 1879</strain>
    </source>
</reference>
<gene>
    <name evidence="4" type="ORF">Malapachy_2004</name>
</gene>
<dbReference type="GO" id="GO:0003677">
    <property type="term" value="F:DNA binding"/>
    <property type="evidence" value="ECO:0007669"/>
    <property type="project" value="InterPro"/>
</dbReference>
<dbReference type="FunFam" id="1.10.8.140:FF:000006">
    <property type="entry name" value="programmed cell death protein 5-like"/>
    <property type="match status" value="1"/>
</dbReference>
<feature type="region of interest" description="Disordered" evidence="2">
    <location>
        <begin position="15"/>
        <end position="59"/>
    </location>
</feature>
<feature type="compositionally biased region" description="Basic and acidic residues" evidence="2">
    <location>
        <begin position="48"/>
        <end position="59"/>
    </location>
</feature>
<keyword evidence="3" id="KW-0472">Membrane</keyword>
<feature type="compositionally biased region" description="Polar residues" evidence="2">
    <location>
        <begin position="34"/>
        <end position="45"/>
    </location>
</feature>
<dbReference type="AlphaFoldDB" id="A0A0M9VNZ3"/>
<feature type="region of interest" description="Disordered" evidence="2">
    <location>
        <begin position="387"/>
        <end position="407"/>
    </location>
</feature>
<accession>A0A0M9VNZ3</accession>
<name>A0A0M9VNZ3_9BASI</name>
<keyword evidence="3" id="KW-0812">Transmembrane</keyword>
<dbReference type="GO" id="GO:0070916">
    <property type="term" value="C:inositol phosphoceramide synthase complex"/>
    <property type="evidence" value="ECO:0007669"/>
    <property type="project" value="TreeGrafter"/>
</dbReference>
<dbReference type="Gene3D" id="1.10.8.140">
    <property type="entry name" value="PDCD5-like"/>
    <property type="match status" value="1"/>
</dbReference>
<dbReference type="VEuPathDB" id="FungiDB:Malapachy_2004"/>
<dbReference type="STRING" id="77020.A0A0M9VNZ3"/>
<feature type="transmembrane region" description="Helical" evidence="3">
    <location>
        <begin position="330"/>
        <end position="352"/>
    </location>
</feature>
<dbReference type="Pfam" id="PF01984">
    <property type="entry name" value="dsDNA_bind"/>
    <property type="match status" value="1"/>
</dbReference>
<feature type="compositionally biased region" description="Basic and acidic residues" evidence="2">
    <location>
        <begin position="387"/>
        <end position="400"/>
    </location>
</feature>
<feature type="transmembrane region" description="Helical" evidence="3">
    <location>
        <begin position="236"/>
        <end position="258"/>
    </location>
</feature>
<dbReference type="GO" id="GO:0006673">
    <property type="term" value="P:inositol phosphoceramide metabolic process"/>
    <property type="evidence" value="ECO:0007669"/>
    <property type="project" value="InterPro"/>
</dbReference>
<dbReference type="Pfam" id="PF08552">
    <property type="entry name" value="Kei1"/>
    <property type="match status" value="1"/>
</dbReference>